<reference evidence="1 2" key="2">
    <citation type="journal article" date="2022" name="Mol. Ecol. Resour.">
        <title>The genomes of chicory, endive, great burdock and yacon provide insights into Asteraceae paleo-polyploidization history and plant inulin production.</title>
        <authorList>
            <person name="Fan W."/>
            <person name="Wang S."/>
            <person name="Wang H."/>
            <person name="Wang A."/>
            <person name="Jiang F."/>
            <person name="Liu H."/>
            <person name="Zhao H."/>
            <person name="Xu D."/>
            <person name="Zhang Y."/>
        </authorList>
    </citation>
    <scope>NUCLEOTIDE SEQUENCE [LARGE SCALE GENOMIC DNA]</scope>
    <source>
        <strain evidence="2">cv. Punajuju</strain>
        <tissue evidence="1">Leaves</tissue>
    </source>
</reference>
<accession>A0ACB9GI90</accession>
<keyword evidence="2" id="KW-1185">Reference proteome</keyword>
<dbReference type="EMBL" id="CM042010">
    <property type="protein sequence ID" value="KAI3782735.1"/>
    <property type="molecule type" value="Genomic_DNA"/>
</dbReference>
<dbReference type="Proteomes" id="UP001055811">
    <property type="component" value="Linkage Group LG02"/>
</dbReference>
<gene>
    <name evidence="1" type="ORF">L2E82_12790</name>
</gene>
<organism evidence="1 2">
    <name type="scientific">Cichorium intybus</name>
    <name type="common">Chicory</name>
    <dbReference type="NCBI Taxonomy" id="13427"/>
    <lineage>
        <taxon>Eukaryota</taxon>
        <taxon>Viridiplantae</taxon>
        <taxon>Streptophyta</taxon>
        <taxon>Embryophyta</taxon>
        <taxon>Tracheophyta</taxon>
        <taxon>Spermatophyta</taxon>
        <taxon>Magnoliopsida</taxon>
        <taxon>eudicotyledons</taxon>
        <taxon>Gunneridae</taxon>
        <taxon>Pentapetalae</taxon>
        <taxon>asterids</taxon>
        <taxon>campanulids</taxon>
        <taxon>Asterales</taxon>
        <taxon>Asteraceae</taxon>
        <taxon>Cichorioideae</taxon>
        <taxon>Cichorieae</taxon>
        <taxon>Cichoriinae</taxon>
        <taxon>Cichorium</taxon>
    </lineage>
</organism>
<reference evidence="2" key="1">
    <citation type="journal article" date="2022" name="Mol. Ecol. Resour.">
        <title>The genomes of chicory, endive, great burdock and yacon provide insights into Asteraceae palaeo-polyploidization history and plant inulin production.</title>
        <authorList>
            <person name="Fan W."/>
            <person name="Wang S."/>
            <person name="Wang H."/>
            <person name="Wang A."/>
            <person name="Jiang F."/>
            <person name="Liu H."/>
            <person name="Zhao H."/>
            <person name="Xu D."/>
            <person name="Zhang Y."/>
        </authorList>
    </citation>
    <scope>NUCLEOTIDE SEQUENCE [LARGE SCALE GENOMIC DNA]</scope>
    <source>
        <strain evidence="2">cv. Punajuju</strain>
    </source>
</reference>
<name>A0ACB9GI90_CICIN</name>
<sequence>MGKFVHLPLLVYMKDLQLKELKIHMKEDMILMVQISETSLDSFIIQVDMVTLLMPRQKVVQHVRALDSPSLVKGQEYCTSCGGLGVVEVVNEVKIPIPAVLALTMSAEGDWVRDINALLVSLVVMVLLFATDVFPIVHISQDFFATVITASTTIPSTRFSAKQVLEKNVPTAVFVDLEPTVIDEIRSGRYRQLFHPEQLITGKDLPPIISREDIIQVFVSRPNGQKYSTVLCSPKPEMLK</sequence>
<protein>
    <submittedName>
        <fullName evidence="1">Uncharacterized protein</fullName>
    </submittedName>
</protein>
<comment type="caution">
    <text evidence="1">The sequence shown here is derived from an EMBL/GenBank/DDBJ whole genome shotgun (WGS) entry which is preliminary data.</text>
</comment>
<evidence type="ECO:0000313" key="2">
    <source>
        <dbReference type="Proteomes" id="UP001055811"/>
    </source>
</evidence>
<evidence type="ECO:0000313" key="1">
    <source>
        <dbReference type="EMBL" id="KAI3782735.1"/>
    </source>
</evidence>
<proteinExistence type="predicted"/>